<gene>
    <name evidence="8" type="ORF">CBR_g29813</name>
</gene>
<dbReference type="GO" id="GO:0005737">
    <property type="term" value="C:cytoplasm"/>
    <property type="evidence" value="ECO:0007669"/>
    <property type="project" value="UniProtKB-SubCell"/>
</dbReference>
<organism evidence="8 9">
    <name type="scientific">Chara braunii</name>
    <name type="common">Braun's stonewort</name>
    <dbReference type="NCBI Taxonomy" id="69332"/>
    <lineage>
        <taxon>Eukaryota</taxon>
        <taxon>Viridiplantae</taxon>
        <taxon>Streptophyta</taxon>
        <taxon>Charophyceae</taxon>
        <taxon>Charales</taxon>
        <taxon>Characeae</taxon>
        <taxon>Chara</taxon>
    </lineage>
</organism>
<evidence type="ECO:0000256" key="2">
    <source>
        <dbReference type="ARBA" id="ARBA00010703"/>
    </source>
</evidence>
<proteinExistence type="inferred from homology"/>
<sequence length="301" mass="34142">MSVQGTNDDATLSKMSCIKKGYITNDNFVQYFVRRPTKRSPIINRGYYARWAAIRGLILQFLSAGKEGANEETPKKQILSLGAGFDTVFFQLKEDGKQPHRFYEIDFLEVTSRKAGIIGATDALRSKLGGNAVISKEQGEVTSNDYCLLPADLRDLTALNKVLDNAGFDPSLPTLVLAECVLIYLDPQASRSLIKWGAQKLSTAVFIIYEQMRGCPLLGIDDTPTLRAKEERFTEACWQRAVALNMDNIYSCHLDRDDIRRIERLEIFDEFEEWHIMQEHYCIAYGIKDQLGILEKFGFSQ</sequence>
<dbReference type="GO" id="GO:0018423">
    <property type="term" value="F:protein C-terminal leucine carboxyl O-methyltransferase activity"/>
    <property type="evidence" value="ECO:0007669"/>
    <property type="project" value="UniProtKB-EC"/>
</dbReference>
<dbReference type="InterPro" id="IPR016651">
    <property type="entry name" value="LCMT1"/>
</dbReference>
<name>A0A388LBG3_CHABU</name>
<dbReference type="PANTHER" id="PTHR13600">
    <property type="entry name" value="LEUCINE CARBOXYL METHYLTRANSFERASE"/>
    <property type="match status" value="1"/>
</dbReference>
<dbReference type="Gramene" id="GBG79665">
    <property type="protein sequence ID" value="GBG79665"/>
    <property type="gene ID" value="CBR_g29813"/>
</dbReference>
<keyword evidence="9" id="KW-1185">Reference proteome</keyword>
<comment type="catalytic activity">
    <reaction evidence="1 6">
        <text>[phosphatase 2A protein]-C-terminal L-leucine + S-adenosyl-L-methionine = [phosphatase 2A protein]-C-terminal L-leucine methyl ester + S-adenosyl-L-homocysteine</text>
        <dbReference type="Rhea" id="RHEA:48544"/>
        <dbReference type="Rhea" id="RHEA-COMP:12134"/>
        <dbReference type="Rhea" id="RHEA-COMP:12135"/>
        <dbReference type="ChEBI" id="CHEBI:57856"/>
        <dbReference type="ChEBI" id="CHEBI:59789"/>
        <dbReference type="ChEBI" id="CHEBI:90516"/>
        <dbReference type="ChEBI" id="CHEBI:90517"/>
        <dbReference type="EC" id="2.1.1.233"/>
    </reaction>
</comment>
<feature type="binding site" evidence="7">
    <location>
        <position position="179"/>
    </location>
    <ligand>
        <name>S-adenosyl-L-methionine</name>
        <dbReference type="ChEBI" id="CHEBI:59789"/>
    </ligand>
</feature>
<evidence type="ECO:0000313" key="9">
    <source>
        <dbReference type="Proteomes" id="UP000265515"/>
    </source>
</evidence>
<evidence type="ECO:0000313" key="8">
    <source>
        <dbReference type="EMBL" id="GBG79665.1"/>
    </source>
</evidence>
<accession>A0A388LBG3</accession>
<comment type="function">
    <text evidence="6">Involved in brassinosteroid (BR) signaling.</text>
</comment>
<dbReference type="PANTHER" id="PTHR13600:SF21">
    <property type="entry name" value="LEUCINE CARBOXYL METHYLTRANSFERASE 1"/>
    <property type="match status" value="1"/>
</dbReference>
<dbReference type="EMBL" id="BFEA01000324">
    <property type="protein sequence ID" value="GBG79665.1"/>
    <property type="molecule type" value="Genomic_DNA"/>
</dbReference>
<comment type="similarity">
    <text evidence="2 6">Belongs to the methyltransferase superfamily. LCMT family.</text>
</comment>
<dbReference type="SUPFAM" id="SSF53335">
    <property type="entry name" value="S-adenosyl-L-methionine-dependent methyltransferases"/>
    <property type="match status" value="1"/>
</dbReference>
<evidence type="ECO:0000256" key="5">
    <source>
        <dbReference type="ARBA" id="ARBA00022691"/>
    </source>
</evidence>
<evidence type="ECO:0000256" key="1">
    <source>
        <dbReference type="ARBA" id="ARBA00000724"/>
    </source>
</evidence>
<reference evidence="8 9" key="1">
    <citation type="journal article" date="2018" name="Cell">
        <title>The Chara Genome: Secondary Complexity and Implications for Plant Terrestrialization.</title>
        <authorList>
            <person name="Nishiyama T."/>
            <person name="Sakayama H."/>
            <person name="Vries J.D."/>
            <person name="Buschmann H."/>
            <person name="Saint-Marcoux D."/>
            <person name="Ullrich K.K."/>
            <person name="Haas F.B."/>
            <person name="Vanderstraeten L."/>
            <person name="Becker D."/>
            <person name="Lang D."/>
            <person name="Vosolsobe S."/>
            <person name="Rombauts S."/>
            <person name="Wilhelmsson P.K.I."/>
            <person name="Janitza P."/>
            <person name="Kern R."/>
            <person name="Heyl A."/>
            <person name="Rumpler F."/>
            <person name="Villalobos L.I.A.C."/>
            <person name="Clay J.M."/>
            <person name="Skokan R."/>
            <person name="Toyoda A."/>
            <person name="Suzuki Y."/>
            <person name="Kagoshima H."/>
            <person name="Schijlen E."/>
            <person name="Tajeshwar N."/>
            <person name="Catarino B."/>
            <person name="Hetherington A.J."/>
            <person name="Saltykova A."/>
            <person name="Bonnot C."/>
            <person name="Breuninger H."/>
            <person name="Symeonidi A."/>
            <person name="Radhakrishnan G.V."/>
            <person name="Van Nieuwerburgh F."/>
            <person name="Deforce D."/>
            <person name="Chang C."/>
            <person name="Karol K.G."/>
            <person name="Hedrich R."/>
            <person name="Ulvskov P."/>
            <person name="Glockner G."/>
            <person name="Delwiche C.F."/>
            <person name="Petrasek J."/>
            <person name="Van de Peer Y."/>
            <person name="Friml J."/>
            <person name="Beilby M."/>
            <person name="Dolan L."/>
            <person name="Kohara Y."/>
            <person name="Sugano S."/>
            <person name="Fujiyama A."/>
            <person name="Delaux P.-M."/>
            <person name="Quint M."/>
            <person name="TheiBen G."/>
            <person name="Hagemann M."/>
            <person name="Harholt J."/>
            <person name="Dunand C."/>
            <person name="Zachgo S."/>
            <person name="Langdale J."/>
            <person name="Maumus F."/>
            <person name="Straeten D.V.D."/>
            <person name="Gould S.B."/>
            <person name="Rensing S.A."/>
        </authorList>
    </citation>
    <scope>NUCLEOTIDE SEQUENCE [LARGE SCALE GENOMIC DNA]</scope>
    <source>
        <strain evidence="8 9">S276</strain>
    </source>
</reference>
<evidence type="ECO:0000256" key="4">
    <source>
        <dbReference type="ARBA" id="ARBA00022679"/>
    </source>
</evidence>
<evidence type="ECO:0000256" key="7">
    <source>
        <dbReference type="PIRSR" id="PIRSR016305-1"/>
    </source>
</evidence>
<keyword evidence="4 6" id="KW-0808">Transferase</keyword>
<dbReference type="Gene3D" id="3.40.50.150">
    <property type="entry name" value="Vaccinia Virus protein VP39"/>
    <property type="match status" value="1"/>
</dbReference>
<comment type="subcellular location">
    <subcellularLocation>
        <location evidence="6">Cytoplasm</location>
    </subcellularLocation>
    <subcellularLocation>
        <location evidence="6">Membrane</location>
        <topology evidence="6">Peripheral membrane protein</topology>
    </subcellularLocation>
</comment>
<dbReference type="OrthoDB" id="203237at2759"/>
<dbReference type="AlphaFoldDB" id="A0A388LBG3"/>
<feature type="binding site" evidence="7">
    <location>
        <position position="50"/>
    </location>
    <ligand>
        <name>S-adenosyl-L-methionine</name>
        <dbReference type="ChEBI" id="CHEBI:59789"/>
    </ligand>
</feature>
<feature type="binding site" evidence="7">
    <location>
        <begin position="152"/>
        <end position="153"/>
    </location>
    <ligand>
        <name>S-adenosyl-L-methionine</name>
        <dbReference type="ChEBI" id="CHEBI:59789"/>
    </ligand>
</feature>
<dbReference type="OMA" id="IIYEPIR"/>
<dbReference type="PIRSF" id="PIRSF016305">
    <property type="entry name" value="LCM_mtfrase"/>
    <property type="match status" value="1"/>
</dbReference>
<evidence type="ECO:0000256" key="6">
    <source>
        <dbReference type="PIRNR" id="PIRNR016305"/>
    </source>
</evidence>
<comment type="caution">
    <text evidence="8">The sequence shown here is derived from an EMBL/GenBank/DDBJ whole genome shotgun (WGS) entry which is preliminary data.</text>
</comment>
<evidence type="ECO:0000256" key="3">
    <source>
        <dbReference type="ARBA" id="ARBA00022603"/>
    </source>
</evidence>
<dbReference type="Pfam" id="PF04072">
    <property type="entry name" value="LCM"/>
    <property type="match status" value="1"/>
</dbReference>
<dbReference type="GO" id="GO:0016020">
    <property type="term" value="C:membrane"/>
    <property type="evidence" value="ECO:0007669"/>
    <property type="project" value="UniProtKB-SubCell"/>
</dbReference>
<feature type="binding site" evidence="7">
    <location>
        <position position="82"/>
    </location>
    <ligand>
        <name>S-adenosyl-L-methionine</name>
        <dbReference type="ChEBI" id="CHEBI:59789"/>
    </ligand>
</feature>
<dbReference type="InterPro" id="IPR029063">
    <property type="entry name" value="SAM-dependent_MTases_sf"/>
</dbReference>
<dbReference type="GO" id="GO:0032259">
    <property type="term" value="P:methylation"/>
    <property type="evidence" value="ECO:0007669"/>
    <property type="project" value="UniProtKB-KW"/>
</dbReference>
<dbReference type="InterPro" id="IPR007213">
    <property type="entry name" value="Ppm1/Ppm2/Tcmp"/>
</dbReference>
<dbReference type="STRING" id="69332.A0A388LBG3"/>
<keyword evidence="5 6" id="KW-0949">S-adenosyl-L-methionine</keyword>
<keyword evidence="3 6" id="KW-0489">Methyltransferase</keyword>
<keyword evidence="6" id="KW-0963">Cytoplasm</keyword>
<dbReference type="EC" id="2.1.1.233" evidence="6"/>
<protein>
    <recommendedName>
        <fullName evidence="6">Leucine carboxyl methyltransferase 1 homolog</fullName>
        <ecNumber evidence="6">2.1.1.233</ecNumber>
    </recommendedName>
</protein>
<keyword evidence="6" id="KW-0472">Membrane</keyword>
<dbReference type="Proteomes" id="UP000265515">
    <property type="component" value="Unassembled WGS sequence"/>
</dbReference>